<accession>A0A232LWM6</accession>
<dbReference type="Gene3D" id="3.40.50.1470">
    <property type="entry name" value="Peptidyl-tRNA hydrolase"/>
    <property type="match status" value="1"/>
</dbReference>
<feature type="compositionally biased region" description="Polar residues" evidence="4">
    <location>
        <begin position="87"/>
        <end position="99"/>
    </location>
</feature>
<reference evidence="5 6" key="1">
    <citation type="journal article" date="2015" name="Environ. Microbiol.">
        <title>Metagenome sequence of Elaphomyces granulatus from sporocarp tissue reveals Ascomycota ectomycorrhizal fingerprints of genome expansion and a Proteobacteria-rich microbiome.</title>
        <authorList>
            <person name="Quandt C.A."/>
            <person name="Kohler A."/>
            <person name="Hesse C.N."/>
            <person name="Sharpton T.J."/>
            <person name="Martin F."/>
            <person name="Spatafora J.W."/>
        </authorList>
    </citation>
    <scope>NUCLEOTIDE SEQUENCE [LARGE SCALE GENOMIC DNA]</scope>
    <source>
        <strain evidence="5 6">OSC145934</strain>
    </source>
</reference>
<evidence type="ECO:0000256" key="4">
    <source>
        <dbReference type="SAM" id="MobiDB-lite"/>
    </source>
</evidence>
<dbReference type="OrthoDB" id="1711136at2759"/>
<dbReference type="SUPFAM" id="SSF53178">
    <property type="entry name" value="Peptidyl-tRNA hydrolase-like"/>
    <property type="match status" value="2"/>
</dbReference>
<feature type="region of interest" description="Disordered" evidence="4">
    <location>
        <begin position="87"/>
        <end position="134"/>
    </location>
</feature>
<dbReference type="PANTHER" id="PTHR17224:SF1">
    <property type="entry name" value="PEPTIDYL-TRNA HYDROLASE"/>
    <property type="match status" value="1"/>
</dbReference>
<keyword evidence="3" id="KW-0694">RNA-binding</keyword>
<gene>
    <name evidence="5" type="ORF">Egran_04031</name>
</gene>
<evidence type="ECO:0000256" key="2">
    <source>
        <dbReference type="ARBA" id="ARBA00022801"/>
    </source>
</evidence>
<evidence type="ECO:0000256" key="3">
    <source>
        <dbReference type="ARBA" id="ARBA00022884"/>
    </source>
</evidence>
<feature type="compositionally biased region" description="Low complexity" evidence="4">
    <location>
        <begin position="108"/>
        <end position="124"/>
    </location>
</feature>
<feature type="region of interest" description="Disordered" evidence="4">
    <location>
        <begin position="194"/>
        <end position="225"/>
    </location>
</feature>
<dbReference type="Proteomes" id="UP000243515">
    <property type="component" value="Unassembled WGS sequence"/>
</dbReference>
<proteinExistence type="predicted"/>
<sequence>MTAPQLQRSLFIASIGNLTAPYTLSRHSAGHTLLKAMEPVLLDRIGFAHPFYQTWQCPSLMNVSGPALTRRLKAWLAEQRRRRRIYRTNNTTEQLSTVQHAGDDDAQSSSTSYTLLSNSNSNSNRGEYGRQEEVEEVGSLSLSRQFGATLAILHDELEAELGHLKVRRGGPKQASLRGHRGLISVMESLRGAGLLQRSSSSKQQQQQQRLQSAARSDDPSGHSHSDLEILRIGIGIGRPESRNRDDVSRYVLADMSPRELLAIRRAASPVVDVLVKELYGKKGRRKG</sequence>
<dbReference type="GO" id="GO:0000049">
    <property type="term" value="F:tRNA binding"/>
    <property type="evidence" value="ECO:0007669"/>
    <property type="project" value="UniProtKB-KW"/>
</dbReference>
<comment type="caution">
    <text evidence="5">The sequence shown here is derived from an EMBL/GenBank/DDBJ whole genome shotgun (WGS) entry which is preliminary data.</text>
</comment>
<feature type="compositionally biased region" description="Basic and acidic residues" evidence="4">
    <location>
        <begin position="215"/>
        <end position="225"/>
    </location>
</feature>
<dbReference type="EMBL" id="NPHW01004254">
    <property type="protein sequence ID" value="OXV08207.1"/>
    <property type="molecule type" value="Genomic_DNA"/>
</dbReference>
<evidence type="ECO:0000313" key="5">
    <source>
        <dbReference type="EMBL" id="OXV08207.1"/>
    </source>
</evidence>
<evidence type="ECO:0008006" key="7">
    <source>
        <dbReference type="Google" id="ProtNLM"/>
    </source>
</evidence>
<protein>
    <recommendedName>
        <fullName evidence="7">Peptidyl-tRNA hydrolase</fullName>
    </recommendedName>
</protein>
<dbReference type="InterPro" id="IPR036416">
    <property type="entry name" value="Pept_tRNA_hydro_sf"/>
</dbReference>
<organism evidence="5 6">
    <name type="scientific">Elaphomyces granulatus</name>
    <dbReference type="NCBI Taxonomy" id="519963"/>
    <lineage>
        <taxon>Eukaryota</taxon>
        <taxon>Fungi</taxon>
        <taxon>Dikarya</taxon>
        <taxon>Ascomycota</taxon>
        <taxon>Pezizomycotina</taxon>
        <taxon>Eurotiomycetes</taxon>
        <taxon>Eurotiomycetidae</taxon>
        <taxon>Eurotiales</taxon>
        <taxon>Elaphomycetaceae</taxon>
        <taxon>Elaphomyces</taxon>
    </lineage>
</organism>
<dbReference type="GO" id="GO:0004045">
    <property type="term" value="F:peptidyl-tRNA hydrolase activity"/>
    <property type="evidence" value="ECO:0007669"/>
    <property type="project" value="InterPro"/>
</dbReference>
<dbReference type="InterPro" id="IPR001328">
    <property type="entry name" value="Pept_tRNA_hydro"/>
</dbReference>
<keyword evidence="1" id="KW-0820">tRNA-binding</keyword>
<keyword evidence="6" id="KW-1185">Reference proteome</keyword>
<dbReference type="AlphaFoldDB" id="A0A232LWM6"/>
<dbReference type="PANTHER" id="PTHR17224">
    <property type="entry name" value="PEPTIDYL-TRNA HYDROLASE"/>
    <property type="match status" value="1"/>
</dbReference>
<evidence type="ECO:0000256" key="1">
    <source>
        <dbReference type="ARBA" id="ARBA00022555"/>
    </source>
</evidence>
<keyword evidence="2" id="KW-0378">Hydrolase</keyword>
<evidence type="ECO:0000313" key="6">
    <source>
        <dbReference type="Proteomes" id="UP000243515"/>
    </source>
</evidence>
<name>A0A232LWM6_9EURO</name>
<feature type="compositionally biased region" description="Low complexity" evidence="4">
    <location>
        <begin position="194"/>
        <end position="214"/>
    </location>
</feature>